<reference evidence="3 4" key="1">
    <citation type="submission" date="2018-05" db="EMBL/GenBank/DDBJ databases">
        <authorList>
            <person name="Thind KAUR A."/>
        </authorList>
    </citation>
    <scope>NUCLEOTIDE SEQUENCE [LARGE SCALE GENOMIC DNA]</scope>
</reference>
<dbReference type="GO" id="GO:0003676">
    <property type="term" value="F:nucleic acid binding"/>
    <property type="evidence" value="ECO:0007669"/>
    <property type="project" value="InterPro"/>
</dbReference>
<dbReference type="PANTHER" id="PTHR37984">
    <property type="entry name" value="PROTEIN CBG26694"/>
    <property type="match status" value="1"/>
</dbReference>
<dbReference type="AlphaFoldDB" id="A0A7H4LII3"/>
<dbReference type="InterPro" id="IPR036397">
    <property type="entry name" value="RNaseH_sf"/>
</dbReference>
<name>A0A7H4LII3_WHEAT</name>
<dbReference type="GO" id="GO:0004523">
    <property type="term" value="F:RNA-DNA hybrid ribonuclease activity"/>
    <property type="evidence" value="ECO:0007669"/>
    <property type="project" value="InterPro"/>
</dbReference>
<dbReference type="PANTHER" id="PTHR37984:SF5">
    <property type="entry name" value="PROTEIN NYNRIN-LIKE"/>
    <property type="match status" value="1"/>
</dbReference>
<evidence type="ECO:0000313" key="4">
    <source>
        <dbReference type="Proteomes" id="UP000280104"/>
    </source>
</evidence>
<dbReference type="CDD" id="cd01647">
    <property type="entry name" value="RT_LTR"/>
    <property type="match status" value="1"/>
</dbReference>
<dbReference type="PROSITE" id="PS50879">
    <property type="entry name" value="RNASE_H_1"/>
    <property type="match status" value="1"/>
</dbReference>
<organism evidence="3 4">
    <name type="scientific">Triticum aestivum</name>
    <name type="common">Wheat</name>
    <dbReference type="NCBI Taxonomy" id="4565"/>
    <lineage>
        <taxon>Eukaryota</taxon>
        <taxon>Viridiplantae</taxon>
        <taxon>Streptophyta</taxon>
        <taxon>Embryophyta</taxon>
        <taxon>Tracheophyta</taxon>
        <taxon>Spermatophyta</taxon>
        <taxon>Magnoliopsida</taxon>
        <taxon>Liliopsida</taxon>
        <taxon>Poales</taxon>
        <taxon>Poaceae</taxon>
        <taxon>BOP clade</taxon>
        <taxon>Pooideae</taxon>
        <taxon>Triticodae</taxon>
        <taxon>Triticeae</taxon>
        <taxon>Triticinae</taxon>
        <taxon>Triticum</taxon>
    </lineage>
</organism>
<gene>
    <name evidence="3" type="ORF">CAMPLR22A2D_LOCUS3033</name>
</gene>
<feature type="region of interest" description="Disordered" evidence="1">
    <location>
        <begin position="388"/>
        <end position="415"/>
    </location>
</feature>
<dbReference type="CDD" id="cd09279">
    <property type="entry name" value="RNase_HI_like"/>
    <property type="match status" value="1"/>
</dbReference>
<feature type="region of interest" description="Disordered" evidence="1">
    <location>
        <begin position="200"/>
        <end position="282"/>
    </location>
</feature>
<dbReference type="Pfam" id="PF00078">
    <property type="entry name" value="RVT_1"/>
    <property type="match status" value="1"/>
</dbReference>
<dbReference type="Proteomes" id="UP000280104">
    <property type="component" value="Chromosome II"/>
</dbReference>
<evidence type="ECO:0000313" key="3">
    <source>
        <dbReference type="EMBL" id="SPT18421.1"/>
    </source>
</evidence>
<evidence type="ECO:0000259" key="2">
    <source>
        <dbReference type="PROSITE" id="PS50879"/>
    </source>
</evidence>
<dbReference type="SUPFAM" id="SSF56672">
    <property type="entry name" value="DNA/RNA polymerases"/>
    <property type="match status" value="1"/>
</dbReference>
<dbReference type="InterPro" id="IPR043128">
    <property type="entry name" value="Rev_trsase/Diguanyl_cyclase"/>
</dbReference>
<sequence length="453" mass="49744">MPFGLRNAGATFQRLMHIALGQQLGRNAKAYVDDIVVKSQEARTLIQDLEETFASLRKVDLRLNPEKCVFGIPSGKLLGFLVSHRGIEVNPEKVKAIVEMSPPRTLKEMQKLAGCVTSLGRFISKLRERALPFFKLMKKKGSFEWTPEADAAFQDLKRYLTSPPVMVAPRPLEALVLYLAAMPHSASAALAAVREERQVKGLTHDAARPAEMVQNQDGAPEATTAPADDQDPQDGAPEATPAPTGNPTPETPSLRRCPTLRRRPSLRRSQAPPTLPLSSSTRYGEKVSNNIAEYEGLIAGLKAATALGVKRLTIKGDSQLLVNFSNKVYEPKDEHMEAYLAEVRKMEKQFLGLELQHVPRGTNKEADDIAKRASRRLPQEPGVFEERLFKPSTSPPAAETAPPQEELPTSPTSGALAYGLTSGARLLLVLEPHEGCWTKEFKAYLLRSRGASC</sequence>
<dbReference type="InterPro" id="IPR043502">
    <property type="entry name" value="DNA/RNA_pol_sf"/>
</dbReference>
<feature type="domain" description="RNase H type-1" evidence="2">
    <location>
        <begin position="269"/>
        <end position="375"/>
    </location>
</feature>
<feature type="compositionally biased region" description="Low complexity" evidence="1">
    <location>
        <begin position="391"/>
        <end position="409"/>
    </location>
</feature>
<protein>
    <recommendedName>
        <fullName evidence="2">RNase H type-1 domain-containing protein</fullName>
    </recommendedName>
</protein>
<accession>A0A7H4LII3</accession>
<dbReference type="EMBL" id="LS480641">
    <property type="protein sequence ID" value="SPT18421.1"/>
    <property type="molecule type" value="Genomic_DNA"/>
</dbReference>
<dbReference type="InterPro" id="IPR050951">
    <property type="entry name" value="Retrovirus_Pol_polyprotein"/>
</dbReference>
<dbReference type="Gene3D" id="3.30.70.270">
    <property type="match status" value="2"/>
</dbReference>
<dbReference type="Gene3D" id="3.30.420.10">
    <property type="entry name" value="Ribonuclease H-like superfamily/Ribonuclease H"/>
    <property type="match status" value="1"/>
</dbReference>
<dbReference type="InterPro" id="IPR000477">
    <property type="entry name" value="RT_dom"/>
</dbReference>
<evidence type="ECO:0000256" key="1">
    <source>
        <dbReference type="SAM" id="MobiDB-lite"/>
    </source>
</evidence>
<proteinExistence type="predicted"/>
<feature type="compositionally biased region" description="Low complexity" evidence="1">
    <location>
        <begin position="217"/>
        <end position="239"/>
    </location>
</feature>
<dbReference type="Pfam" id="PF13456">
    <property type="entry name" value="RVT_3"/>
    <property type="match status" value="1"/>
</dbReference>
<dbReference type="InterPro" id="IPR002156">
    <property type="entry name" value="RNaseH_domain"/>
</dbReference>